<sequence length="313" mass="34184">MPKNIHSLLNVQNQGVKKALVFKGWGGKGKGKDGQGEDGKGMGKDGVGKGKEKGQGKGNNKGKSNGKDKGKGKEGRQNDGMTVMVKGLAWKLDQKTIEKDFCKCGEVVSCRVPKNQDGNLKGFAFIEFKDEEGVKQALDFNQIDYHGRTIFVNKAGEGMGKDGVGKGKEKGQGKGEKVKSNNTKATLNASWPELQTPAALLPRLLDPFRRPNYEATLKPKKSDENRAYLASGLLRTPRPFNPRSAPREDAELTAGQRLLKMLKPKQSDENASQNDALPEKAPIHFLTLVCFVRPFASQEQETALDAEEATVFQ</sequence>
<dbReference type="PANTHER" id="PTHR23236">
    <property type="entry name" value="EUKARYOTIC TRANSLATION INITIATION FACTOR 4B/4H"/>
    <property type="match status" value="1"/>
</dbReference>
<dbReference type="GO" id="GO:0003723">
    <property type="term" value="F:RNA binding"/>
    <property type="evidence" value="ECO:0007669"/>
    <property type="project" value="UniProtKB-UniRule"/>
</dbReference>
<dbReference type="PANTHER" id="PTHR23236:SF119">
    <property type="entry name" value="NUCLEAR RNA-BINDING PROTEIN SART-3"/>
    <property type="match status" value="1"/>
</dbReference>
<accession>A0A812H0M2</accession>
<feature type="compositionally biased region" description="Basic and acidic residues" evidence="4">
    <location>
        <begin position="65"/>
        <end position="77"/>
    </location>
</feature>
<evidence type="ECO:0000313" key="6">
    <source>
        <dbReference type="EMBL" id="CAE6931877.1"/>
    </source>
</evidence>
<keyword evidence="2 3" id="KW-0694">RNA-binding</keyword>
<organism evidence="6 7">
    <name type="scientific">Symbiodinium natans</name>
    <dbReference type="NCBI Taxonomy" id="878477"/>
    <lineage>
        <taxon>Eukaryota</taxon>
        <taxon>Sar</taxon>
        <taxon>Alveolata</taxon>
        <taxon>Dinophyceae</taxon>
        <taxon>Suessiales</taxon>
        <taxon>Symbiodiniaceae</taxon>
        <taxon>Symbiodinium</taxon>
    </lineage>
</organism>
<dbReference type="CDD" id="cd00590">
    <property type="entry name" value="RRM_SF"/>
    <property type="match status" value="1"/>
</dbReference>
<evidence type="ECO:0000256" key="4">
    <source>
        <dbReference type="SAM" id="MobiDB-lite"/>
    </source>
</evidence>
<keyword evidence="1" id="KW-0677">Repeat</keyword>
<feature type="domain" description="RRM" evidence="5">
    <location>
        <begin position="81"/>
        <end position="157"/>
    </location>
</feature>
<proteinExistence type="predicted"/>
<reference evidence="6" key="1">
    <citation type="submission" date="2021-02" db="EMBL/GenBank/DDBJ databases">
        <authorList>
            <person name="Dougan E. K."/>
            <person name="Rhodes N."/>
            <person name="Thang M."/>
            <person name="Chan C."/>
        </authorList>
    </citation>
    <scope>NUCLEOTIDE SEQUENCE</scope>
</reference>
<dbReference type="OrthoDB" id="439808at2759"/>
<evidence type="ECO:0000256" key="1">
    <source>
        <dbReference type="ARBA" id="ARBA00022737"/>
    </source>
</evidence>
<protein>
    <recommendedName>
        <fullName evidence="5">RRM domain-containing protein</fullName>
    </recommendedName>
</protein>
<evidence type="ECO:0000256" key="2">
    <source>
        <dbReference type="ARBA" id="ARBA00022884"/>
    </source>
</evidence>
<feature type="compositionally biased region" description="Basic and acidic residues" evidence="4">
    <location>
        <begin position="30"/>
        <end position="55"/>
    </location>
</feature>
<dbReference type="InterPro" id="IPR012677">
    <property type="entry name" value="Nucleotide-bd_a/b_plait_sf"/>
</dbReference>
<evidence type="ECO:0000313" key="7">
    <source>
        <dbReference type="Proteomes" id="UP000604046"/>
    </source>
</evidence>
<dbReference type="AlphaFoldDB" id="A0A812H0M2"/>
<dbReference type="InterPro" id="IPR000504">
    <property type="entry name" value="RRM_dom"/>
</dbReference>
<gene>
    <name evidence="6" type="ORF">SNAT2548_LOCUS874</name>
</gene>
<name>A0A812H0M2_9DINO</name>
<dbReference type="Proteomes" id="UP000604046">
    <property type="component" value="Unassembled WGS sequence"/>
</dbReference>
<dbReference type="SUPFAM" id="SSF54928">
    <property type="entry name" value="RNA-binding domain, RBD"/>
    <property type="match status" value="1"/>
</dbReference>
<dbReference type="EMBL" id="CAJNDS010000044">
    <property type="protein sequence ID" value="CAE6931877.1"/>
    <property type="molecule type" value="Genomic_DNA"/>
</dbReference>
<evidence type="ECO:0000256" key="3">
    <source>
        <dbReference type="PROSITE-ProRule" id="PRU00176"/>
    </source>
</evidence>
<dbReference type="Gene3D" id="3.30.70.330">
    <property type="match status" value="1"/>
</dbReference>
<keyword evidence="7" id="KW-1185">Reference proteome</keyword>
<dbReference type="InterPro" id="IPR035979">
    <property type="entry name" value="RBD_domain_sf"/>
</dbReference>
<dbReference type="Pfam" id="PF00076">
    <property type="entry name" value="RRM_1"/>
    <property type="match status" value="1"/>
</dbReference>
<comment type="caution">
    <text evidence="6">The sequence shown here is derived from an EMBL/GenBank/DDBJ whole genome shotgun (WGS) entry which is preliminary data.</text>
</comment>
<evidence type="ECO:0000259" key="5">
    <source>
        <dbReference type="PROSITE" id="PS50102"/>
    </source>
</evidence>
<dbReference type="SMART" id="SM00360">
    <property type="entry name" value="RRM"/>
    <property type="match status" value="1"/>
</dbReference>
<dbReference type="PROSITE" id="PS50102">
    <property type="entry name" value="RRM"/>
    <property type="match status" value="1"/>
</dbReference>
<feature type="region of interest" description="Disordered" evidence="4">
    <location>
        <begin position="22"/>
        <end position="80"/>
    </location>
</feature>